<comment type="similarity">
    <text evidence="2">Belongs to the DsbD family.</text>
</comment>
<dbReference type="InterPro" id="IPR013766">
    <property type="entry name" value="Thioredoxin_domain"/>
</dbReference>
<feature type="compositionally biased region" description="Acidic residues" evidence="7">
    <location>
        <begin position="317"/>
        <end position="327"/>
    </location>
</feature>
<dbReference type="InterPro" id="IPR003834">
    <property type="entry name" value="Cyt_c_assmbl_TM_dom"/>
</dbReference>
<evidence type="ECO:0000313" key="11">
    <source>
        <dbReference type="Proteomes" id="UP000824007"/>
    </source>
</evidence>
<evidence type="ECO:0000313" key="10">
    <source>
        <dbReference type="EMBL" id="HIY60192.1"/>
    </source>
</evidence>
<dbReference type="AlphaFoldDB" id="A0A9D1YP76"/>
<keyword evidence="6 8" id="KW-0472">Membrane</keyword>
<feature type="transmembrane region" description="Helical" evidence="8">
    <location>
        <begin position="175"/>
        <end position="200"/>
    </location>
</feature>
<gene>
    <name evidence="10" type="ORF">H9831_05860</name>
</gene>
<proteinExistence type="inferred from homology"/>
<evidence type="ECO:0000256" key="3">
    <source>
        <dbReference type="ARBA" id="ARBA00022475"/>
    </source>
</evidence>
<dbReference type="CDD" id="cd02966">
    <property type="entry name" value="TlpA_like_family"/>
    <property type="match status" value="1"/>
</dbReference>
<feature type="transmembrane region" description="Helical" evidence="8">
    <location>
        <begin position="212"/>
        <end position="233"/>
    </location>
</feature>
<dbReference type="GO" id="GO:0005886">
    <property type="term" value="C:plasma membrane"/>
    <property type="evidence" value="ECO:0007669"/>
    <property type="project" value="UniProtKB-SubCell"/>
</dbReference>
<dbReference type="InterPro" id="IPR051790">
    <property type="entry name" value="Cytochrome_c-biogenesis_DsbD"/>
</dbReference>
<organism evidence="10 11">
    <name type="scientific">Candidatus Eisenbergiella pullistercoris</name>
    <dbReference type="NCBI Taxonomy" id="2838555"/>
    <lineage>
        <taxon>Bacteria</taxon>
        <taxon>Bacillati</taxon>
        <taxon>Bacillota</taxon>
        <taxon>Clostridia</taxon>
        <taxon>Lachnospirales</taxon>
        <taxon>Lachnospiraceae</taxon>
        <taxon>Eisenbergiella</taxon>
    </lineage>
</organism>
<dbReference type="GO" id="GO:0016209">
    <property type="term" value="F:antioxidant activity"/>
    <property type="evidence" value="ECO:0007669"/>
    <property type="project" value="InterPro"/>
</dbReference>
<dbReference type="Gene3D" id="3.40.30.10">
    <property type="entry name" value="Glutaredoxin"/>
    <property type="match status" value="1"/>
</dbReference>
<feature type="domain" description="Thioredoxin" evidence="9">
    <location>
        <begin position="326"/>
        <end position="476"/>
    </location>
</feature>
<feature type="compositionally biased region" description="Acidic residues" evidence="7">
    <location>
        <begin position="253"/>
        <end position="268"/>
    </location>
</feature>
<feature type="transmembrane region" description="Helical" evidence="8">
    <location>
        <begin position="93"/>
        <end position="113"/>
    </location>
</feature>
<dbReference type="PROSITE" id="PS51352">
    <property type="entry name" value="THIOREDOXIN_2"/>
    <property type="match status" value="1"/>
</dbReference>
<reference evidence="10" key="1">
    <citation type="journal article" date="2021" name="PeerJ">
        <title>Extensive microbial diversity within the chicken gut microbiome revealed by metagenomics and culture.</title>
        <authorList>
            <person name="Gilroy R."/>
            <person name="Ravi A."/>
            <person name="Getino M."/>
            <person name="Pursley I."/>
            <person name="Horton D.L."/>
            <person name="Alikhan N.F."/>
            <person name="Baker D."/>
            <person name="Gharbi K."/>
            <person name="Hall N."/>
            <person name="Watson M."/>
            <person name="Adriaenssens E.M."/>
            <person name="Foster-Nyarko E."/>
            <person name="Jarju S."/>
            <person name="Secka A."/>
            <person name="Antonio M."/>
            <person name="Oren A."/>
            <person name="Chaudhuri R.R."/>
            <person name="La Ragione R."/>
            <person name="Hildebrand F."/>
            <person name="Pallen M.J."/>
        </authorList>
    </citation>
    <scope>NUCLEOTIDE SEQUENCE</scope>
    <source>
        <strain evidence="10">ChiSxjej3B15-24422</strain>
    </source>
</reference>
<dbReference type="Pfam" id="PF02683">
    <property type="entry name" value="DsbD_TM"/>
    <property type="match status" value="1"/>
</dbReference>
<dbReference type="PROSITE" id="PS00194">
    <property type="entry name" value="THIOREDOXIN_1"/>
    <property type="match status" value="1"/>
</dbReference>
<evidence type="ECO:0000256" key="4">
    <source>
        <dbReference type="ARBA" id="ARBA00022692"/>
    </source>
</evidence>
<feature type="transmembrane region" description="Helical" evidence="8">
    <location>
        <begin position="12"/>
        <end position="37"/>
    </location>
</feature>
<protein>
    <submittedName>
        <fullName evidence="10">Redoxin domain-containing protein</fullName>
    </submittedName>
</protein>
<comment type="caution">
    <text evidence="10">The sequence shown here is derived from an EMBL/GenBank/DDBJ whole genome shotgun (WGS) entry which is preliminary data.</text>
</comment>
<dbReference type="PANTHER" id="PTHR31272:SF4">
    <property type="entry name" value="CYTOCHROME C-TYPE BIOGENESIS PROTEIN HI_1454-RELATED"/>
    <property type="match status" value="1"/>
</dbReference>
<feature type="transmembrane region" description="Helical" evidence="8">
    <location>
        <begin position="58"/>
        <end position="81"/>
    </location>
</feature>
<evidence type="ECO:0000256" key="5">
    <source>
        <dbReference type="ARBA" id="ARBA00022989"/>
    </source>
</evidence>
<sequence length="486" mass="52674">MNLTVETGVPVITVFLQGLLSFFSPCVLPLVPLYVSYLAGGAQRVDEDGTIHYPRKKILVNTLFFVIGISFTFFLLGFGFTALGRFFTDNRAWFARISGIIMILFGLYQLGLFGRSGAIEREHRLPFRLDRFTMNPFVALLLGFTFSFAWTPCVGPTLASVLLMASSSASAGRGYLLVGVYTLGFVLPFLAVGLFTGAVLDFFRRKRNVVRYTVKIGAVLLILMGIMTLTGFMNGITGYLSRISPGGAASVQEETDGQQESEAQEETDGQQKAEAQEETDGAEAGAQGETDGAGAGSDAGEASAAAESGEAASSADAADESEEESEREEIPAYDFTLTDQYGNTHTFSDYKGKTVFLNFWATWCPPCRSEMPDIQALYEKYGENEGDLIVLGVANPKTEEAPNNQDGTIEEVAAYLEENGLTFPVVMDTTGELFYWYGISAFPTTFMIDANGNVYGYVSGALTADIMESIVTQTMESVEQDSAEEG</sequence>
<accession>A0A9D1YP76</accession>
<dbReference type="Pfam" id="PF00578">
    <property type="entry name" value="AhpC-TSA"/>
    <property type="match status" value="1"/>
</dbReference>
<keyword evidence="5 8" id="KW-1133">Transmembrane helix</keyword>
<evidence type="ECO:0000259" key="9">
    <source>
        <dbReference type="PROSITE" id="PS51352"/>
    </source>
</evidence>
<name>A0A9D1YP76_9FIRM</name>
<keyword evidence="3" id="KW-1003">Cell membrane</keyword>
<feature type="compositionally biased region" description="Low complexity" evidence="7">
    <location>
        <begin position="298"/>
        <end position="316"/>
    </location>
</feature>
<feature type="transmembrane region" description="Helical" evidence="8">
    <location>
        <begin position="134"/>
        <end position="163"/>
    </location>
</feature>
<comment type="subcellular location">
    <subcellularLocation>
        <location evidence="1">Cell membrane</location>
        <topology evidence="1">Multi-pass membrane protein</topology>
    </subcellularLocation>
</comment>
<dbReference type="PANTHER" id="PTHR31272">
    <property type="entry name" value="CYTOCHROME C-TYPE BIOGENESIS PROTEIN HI_1454-RELATED"/>
    <property type="match status" value="1"/>
</dbReference>
<evidence type="ECO:0000256" key="6">
    <source>
        <dbReference type="ARBA" id="ARBA00023136"/>
    </source>
</evidence>
<dbReference type="InterPro" id="IPR017937">
    <property type="entry name" value="Thioredoxin_CS"/>
</dbReference>
<evidence type="ECO:0000256" key="7">
    <source>
        <dbReference type="SAM" id="MobiDB-lite"/>
    </source>
</evidence>
<evidence type="ECO:0000256" key="2">
    <source>
        <dbReference type="ARBA" id="ARBA00006143"/>
    </source>
</evidence>
<keyword evidence="4 8" id="KW-0812">Transmembrane</keyword>
<dbReference type="GO" id="GO:0017004">
    <property type="term" value="P:cytochrome complex assembly"/>
    <property type="evidence" value="ECO:0007669"/>
    <property type="project" value="InterPro"/>
</dbReference>
<dbReference type="Proteomes" id="UP000824007">
    <property type="component" value="Unassembled WGS sequence"/>
</dbReference>
<reference evidence="10" key="2">
    <citation type="submission" date="2021-04" db="EMBL/GenBank/DDBJ databases">
        <authorList>
            <person name="Gilroy R."/>
        </authorList>
    </citation>
    <scope>NUCLEOTIDE SEQUENCE</scope>
    <source>
        <strain evidence="10">ChiSxjej3B15-24422</strain>
    </source>
</reference>
<feature type="region of interest" description="Disordered" evidence="7">
    <location>
        <begin position="247"/>
        <end position="335"/>
    </location>
</feature>
<dbReference type="SUPFAM" id="SSF52833">
    <property type="entry name" value="Thioredoxin-like"/>
    <property type="match status" value="1"/>
</dbReference>
<dbReference type="EMBL" id="DXDD01000075">
    <property type="protein sequence ID" value="HIY60192.1"/>
    <property type="molecule type" value="Genomic_DNA"/>
</dbReference>
<dbReference type="InterPro" id="IPR036249">
    <property type="entry name" value="Thioredoxin-like_sf"/>
</dbReference>
<evidence type="ECO:0000256" key="1">
    <source>
        <dbReference type="ARBA" id="ARBA00004651"/>
    </source>
</evidence>
<dbReference type="GO" id="GO:0016491">
    <property type="term" value="F:oxidoreductase activity"/>
    <property type="evidence" value="ECO:0007669"/>
    <property type="project" value="InterPro"/>
</dbReference>
<evidence type="ECO:0000256" key="8">
    <source>
        <dbReference type="SAM" id="Phobius"/>
    </source>
</evidence>
<dbReference type="InterPro" id="IPR000866">
    <property type="entry name" value="AhpC/TSA"/>
</dbReference>